<feature type="binding site" evidence="7">
    <location>
        <position position="117"/>
    </location>
    <ligand>
        <name>substrate</name>
    </ligand>
</feature>
<dbReference type="FunFam" id="1.10.285.10:FF:000001">
    <property type="entry name" value="Glutamate dehydrogenase"/>
    <property type="match status" value="1"/>
</dbReference>
<evidence type="ECO:0000256" key="1">
    <source>
        <dbReference type="ARBA" id="ARBA00006382"/>
    </source>
</evidence>
<proteinExistence type="inferred from homology"/>
<evidence type="ECO:0000256" key="3">
    <source>
        <dbReference type="ARBA" id="ARBA00012896"/>
    </source>
</evidence>
<evidence type="ECO:0000256" key="4">
    <source>
        <dbReference type="ARBA" id="ARBA00023002"/>
    </source>
</evidence>
<feature type="domain" description="Glutamate/phenylalanine/leucine/valine/L-tryptophan dehydrogenase C-terminal" evidence="10">
    <location>
        <begin position="205"/>
        <end position="447"/>
    </location>
</feature>
<dbReference type="PRINTS" id="PR00082">
    <property type="entry name" value="GLFDHDRGNASE"/>
</dbReference>
<dbReference type="GO" id="GO:0004354">
    <property type="term" value="F:glutamate dehydrogenase (NADP+) activity"/>
    <property type="evidence" value="ECO:0007669"/>
    <property type="project" value="TreeGrafter"/>
</dbReference>
<protein>
    <recommendedName>
        <fullName evidence="3 5">Glutamate dehydrogenase</fullName>
    </recommendedName>
</protein>
<dbReference type="GO" id="GO:0006537">
    <property type="term" value="P:glutamate biosynthetic process"/>
    <property type="evidence" value="ECO:0007669"/>
    <property type="project" value="UniProtKB-ARBA"/>
</dbReference>
<keyword evidence="4 5" id="KW-0560">Oxidoreductase</keyword>
<dbReference type="Gene3D" id="1.10.285.10">
    <property type="entry name" value="Glutamate Dehydrogenase, chain A, domain 3"/>
    <property type="match status" value="2"/>
</dbReference>
<comment type="caution">
    <text evidence="11">The sequence shown here is derived from an EMBL/GenBank/DDBJ whole genome shotgun (WGS) entry which is preliminary data.</text>
</comment>
<comment type="subunit">
    <text evidence="2">Homohexamer.</text>
</comment>
<dbReference type="PANTHER" id="PTHR43571">
    <property type="entry name" value="NADP-SPECIFIC GLUTAMATE DEHYDROGENASE 1-RELATED"/>
    <property type="match status" value="1"/>
</dbReference>
<dbReference type="InterPro" id="IPR050724">
    <property type="entry name" value="Glu_Leu_Phe_Val_DH"/>
</dbReference>
<evidence type="ECO:0000256" key="2">
    <source>
        <dbReference type="ARBA" id="ARBA00011643"/>
    </source>
</evidence>
<dbReference type="EMBL" id="AGEG01000011">
    <property type="protein sequence ID" value="EHR37045.1"/>
    <property type="molecule type" value="Genomic_DNA"/>
</dbReference>
<dbReference type="Gene3D" id="3.40.50.10860">
    <property type="entry name" value="Leucine Dehydrogenase, chain A, domain 1"/>
    <property type="match status" value="1"/>
</dbReference>
<dbReference type="STRING" id="883113.HMPREF9708_00952"/>
<dbReference type="InterPro" id="IPR046346">
    <property type="entry name" value="Aminoacid_DH-like_N_sf"/>
</dbReference>
<evidence type="ECO:0000313" key="12">
    <source>
        <dbReference type="Proteomes" id="UP000006190"/>
    </source>
</evidence>
<dbReference type="InterPro" id="IPR006095">
    <property type="entry name" value="Glu/Leu/Phe/Val/Trp_DH"/>
</dbReference>
<feature type="active site" description="Proton donor" evidence="6">
    <location>
        <position position="129"/>
    </location>
</feature>
<feature type="binding site" evidence="7">
    <location>
        <position position="212"/>
    </location>
    <ligand>
        <name>NAD(+)</name>
        <dbReference type="ChEBI" id="CHEBI:57540"/>
    </ligand>
</feature>
<dbReference type="AlphaFoldDB" id="H3NJB3"/>
<dbReference type="InterPro" id="IPR006096">
    <property type="entry name" value="Glu/Leu/Phe/Val/Trp_DH_C"/>
</dbReference>
<gene>
    <name evidence="11" type="ORF">HMPREF9708_00952</name>
</gene>
<dbReference type="SUPFAM" id="SSF51735">
    <property type="entry name" value="NAD(P)-binding Rossmann-fold domains"/>
    <property type="match status" value="1"/>
</dbReference>
<feature type="binding site" evidence="7">
    <location>
        <position position="114"/>
    </location>
    <ligand>
        <name>substrate</name>
    </ligand>
</feature>
<dbReference type="HOGENOM" id="CLU_025763_2_1_9"/>
<feature type="binding site" evidence="7">
    <location>
        <position position="243"/>
    </location>
    <ligand>
        <name>NAD(+)</name>
        <dbReference type="ChEBI" id="CHEBI:57540"/>
    </ligand>
</feature>
<evidence type="ECO:0000256" key="7">
    <source>
        <dbReference type="PIRSR" id="PIRSR000185-2"/>
    </source>
</evidence>
<dbReference type="Gene3D" id="3.40.50.720">
    <property type="entry name" value="NAD(P)-binding Rossmann-like Domain"/>
    <property type="match status" value="1"/>
</dbReference>
<dbReference type="InterPro" id="IPR036291">
    <property type="entry name" value="NAD(P)-bd_dom_sf"/>
</dbReference>
<evidence type="ECO:0000256" key="6">
    <source>
        <dbReference type="PIRSR" id="PIRSR000185-1"/>
    </source>
</evidence>
<dbReference type="FunFam" id="3.40.50.720:FF:000030">
    <property type="entry name" value="Glutamate dehydrogenase"/>
    <property type="match status" value="1"/>
</dbReference>
<evidence type="ECO:0000256" key="5">
    <source>
        <dbReference type="PIRNR" id="PIRNR000185"/>
    </source>
</evidence>
<comment type="similarity">
    <text evidence="1 5 9">Belongs to the Glu/Leu/Phe/Val dehydrogenases family.</text>
</comment>
<evidence type="ECO:0000259" key="10">
    <source>
        <dbReference type="SMART" id="SM00839"/>
    </source>
</evidence>
<keyword evidence="12" id="KW-1185">Reference proteome</keyword>
<dbReference type="GO" id="GO:0000166">
    <property type="term" value="F:nucleotide binding"/>
    <property type="evidence" value="ECO:0007669"/>
    <property type="project" value="UniProtKB-KW"/>
</dbReference>
<reference evidence="11 12" key="1">
    <citation type="submission" date="2012-01" db="EMBL/GenBank/DDBJ databases">
        <title>The Genome Sequence of Facklamia languida CCUG 37842.</title>
        <authorList>
            <consortium name="The Broad Institute Genome Sequencing Platform"/>
            <person name="Earl A."/>
            <person name="Ward D."/>
            <person name="Feldgarden M."/>
            <person name="Gevers D."/>
            <person name="Huys G."/>
            <person name="Young S.K."/>
            <person name="Zeng Q."/>
            <person name="Gargeya S."/>
            <person name="Fitzgerald M."/>
            <person name="Haas B."/>
            <person name="Abouelleil A."/>
            <person name="Alvarado L."/>
            <person name="Arachchi H.M."/>
            <person name="Berlin A."/>
            <person name="Chapman S.B."/>
            <person name="Gearin G."/>
            <person name="Goldberg J."/>
            <person name="Griggs A."/>
            <person name="Gujja S."/>
            <person name="Hansen M."/>
            <person name="Heiman D."/>
            <person name="Howarth C."/>
            <person name="Larimer J."/>
            <person name="Lui A."/>
            <person name="MacDonald P.J.P."/>
            <person name="McCowen C."/>
            <person name="Montmayeur A."/>
            <person name="Murphy C."/>
            <person name="Neiman D."/>
            <person name="Pearson M."/>
            <person name="Priest M."/>
            <person name="Roberts A."/>
            <person name="Saif S."/>
            <person name="Shea T."/>
            <person name="Sisk P."/>
            <person name="Stolte C."/>
            <person name="Sykes S."/>
            <person name="Wortman J."/>
            <person name="Nusbaum C."/>
            <person name="Birren B."/>
        </authorList>
    </citation>
    <scope>NUCLEOTIDE SEQUENCE [LARGE SCALE GENOMIC DNA]</scope>
    <source>
        <strain evidence="11 12">CCUG 37842</strain>
    </source>
</reference>
<keyword evidence="7" id="KW-0547">Nucleotide-binding</keyword>
<dbReference type="GO" id="GO:0005829">
    <property type="term" value="C:cytosol"/>
    <property type="evidence" value="ECO:0007669"/>
    <property type="project" value="TreeGrafter"/>
</dbReference>
<keyword evidence="7" id="KW-0520">NAD</keyword>
<evidence type="ECO:0000256" key="9">
    <source>
        <dbReference type="RuleBase" id="RU004417"/>
    </source>
</evidence>
<dbReference type="Pfam" id="PF00208">
    <property type="entry name" value="ELFV_dehydrog"/>
    <property type="match status" value="1"/>
</dbReference>
<name>H3NJB3_9LACT</name>
<dbReference type="SUPFAM" id="SSF53223">
    <property type="entry name" value="Aminoacid dehydrogenase-like, N-terminal domain"/>
    <property type="match status" value="1"/>
</dbReference>
<dbReference type="PIRSF" id="PIRSF000185">
    <property type="entry name" value="Glu_DH"/>
    <property type="match status" value="1"/>
</dbReference>
<dbReference type="Pfam" id="PF02812">
    <property type="entry name" value="ELFV_dehydrog_N"/>
    <property type="match status" value="1"/>
</dbReference>
<dbReference type="RefSeq" id="WP_006309087.1">
    <property type="nucleotide sequence ID" value="NZ_JH601133.1"/>
</dbReference>
<dbReference type="PATRIC" id="fig|883113.3.peg.948"/>
<evidence type="ECO:0000256" key="8">
    <source>
        <dbReference type="PIRSR" id="PIRSR000185-3"/>
    </source>
</evidence>
<dbReference type="NCBIfam" id="NF006929">
    <property type="entry name" value="PRK09414.1"/>
    <property type="match status" value="1"/>
</dbReference>
<dbReference type="Proteomes" id="UP000006190">
    <property type="component" value="Unassembled WGS sequence"/>
</dbReference>
<dbReference type="PANTHER" id="PTHR43571:SF1">
    <property type="entry name" value="NADP-SPECIFIC GLUTAMATE DEHYDROGENASE 1-RELATED"/>
    <property type="match status" value="1"/>
</dbReference>
<dbReference type="SMART" id="SM00839">
    <property type="entry name" value="ELFV_dehydrog"/>
    <property type="match status" value="1"/>
</dbReference>
<dbReference type="eggNOG" id="COG0334">
    <property type="taxonomic scope" value="Bacteria"/>
</dbReference>
<dbReference type="InterPro" id="IPR014362">
    <property type="entry name" value="Glu_DH"/>
</dbReference>
<dbReference type="OrthoDB" id="9803297at2"/>
<feature type="binding site" evidence="7">
    <location>
        <position position="381"/>
    </location>
    <ligand>
        <name>substrate</name>
    </ligand>
</feature>
<organism evidence="11 12">
    <name type="scientific">Facklamia languida CCUG 37842</name>
    <dbReference type="NCBI Taxonomy" id="883113"/>
    <lineage>
        <taxon>Bacteria</taxon>
        <taxon>Bacillati</taxon>
        <taxon>Bacillota</taxon>
        <taxon>Bacilli</taxon>
        <taxon>Lactobacillales</taxon>
        <taxon>Aerococcaceae</taxon>
        <taxon>Facklamia</taxon>
    </lineage>
</organism>
<dbReference type="InterPro" id="IPR006097">
    <property type="entry name" value="Glu/Leu/Phe/Val/Trp_DH_dimer"/>
</dbReference>
<feature type="site" description="Important for catalysis" evidence="8">
    <location>
        <position position="169"/>
    </location>
</feature>
<feature type="binding site" evidence="7">
    <location>
        <position position="93"/>
    </location>
    <ligand>
        <name>substrate</name>
    </ligand>
</feature>
<evidence type="ECO:0000313" key="11">
    <source>
        <dbReference type="EMBL" id="EHR37045.1"/>
    </source>
</evidence>
<feature type="binding site" evidence="7">
    <location>
        <position position="168"/>
    </location>
    <ligand>
        <name>substrate</name>
    </ligand>
</feature>
<accession>H3NJB3</accession>
<sequence length="449" mass="49136">MLLNHHYTKQVYDQLAKRYPYQREYLQAVHAFLEAVDPIMASKPTYQKQAILERLVTPERIISFRVPWMDDQGQVHLNQGYRVQHSSLLGPYKGGLRFDASVNEGIMKFLAFEQTLKNALTGLPLGAGKGGSDFSPQGRSDQEIMRFCQSFMTELSHHINEKLDVPAGDIGVGEREIGYLYGQYKRLKGVELGALTGKPIQANGSLGRRQATGYGLIYFLEAMLAADKKTLEGQRLLISGTGNVGLHAALKAQEKGGLVVALSNRSGSLYDPEGLDLDCLTSLKEGGRINLAAYKGHYPQADFSTASIWARPIEAEIALPCATQNEIDAQMAQNLIDHGVHYLAEGANMPLNLDAQHVFNQAKTMTWAPGKASNAGGVAVSGLEMSQNAMRQSWSLDQVDQELQTIMHQIFDTCQAACQDYQLGKNYAAGADLAAFNQVVAAIEAQGLV</sequence>
<dbReference type="FunFam" id="3.40.50.10860:FF:000002">
    <property type="entry name" value="Glutamate dehydrogenase"/>
    <property type="match status" value="1"/>
</dbReference>